<evidence type="ECO:0000313" key="1">
    <source>
        <dbReference type="EMBL" id="CAB4129805.1"/>
    </source>
</evidence>
<accession>A0A6J5L6S9</accession>
<gene>
    <name evidence="1" type="ORF">UFOVP116_122</name>
</gene>
<organism evidence="1">
    <name type="scientific">uncultured Caudovirales phage</name>
    <dbReference type="NCBI Taxonomy" id="2100421"/>
    <lineage>
        <taxon>Viruses</taxon>
        <taxon>Duplodnaviria</taxon>
        <taxon>Heunggongvirae</taxon>
        <taxon>Uroviricota</taxon>
        <taxon>Caudoviricetes</taxon>
        <taxon>Peduoviridae</taxon>
        <taxon>Maltschvirus</taxon>
        <taxon>Maltschvirus maltsch</taxon>
    </lineage>
</organism>
<dbReference type="InterPro" id="IPR022025">
    <property type="entry name" value="Amidoligase_2"/>
</dbReference>
<reference evidence="1" key="1">
    <citation type="submission" date="2020-04" db="EMBL/GenBank/DDBJ databases">
        <authorList>
            <person name="Chiriac C."/>
            <person name="Salcher M."/>
            <person name="Ghai R."/>
            <person name="Kavagutti S V."/>
        </authorList>
    </citation>
    <scope>NUCLEOTIDE SEQUENCE</scope>
</reference>
<name>A0A6J5L6S9_9CAUD</name>
<dbReference type="Pfam" id="PF12224">
    <property type="entry name" value="Amidoligase_2"/>
    <property type="match status" value="1"/>
</dbReference>
<keyword evidence="1" id="KW-0436">Ligase</keyword>
<protein>
    <submittedName>
        <fullName evidence="1">Amidoligase enzyme</fullName>
    </submittedName>
</protein>
<dbReference type="GO" id="GO:0016874">
    <property type="term" value="F:ligase activity"/>
    <property type="evidence" value="ECO:0007669"/>
    <property type="project" value="UniProtKB-KW"/>
</dbReference>
<proteinExistence type="predicted"/>
<sequence length="403" mass="45082">MRAKEFITKNVNLFEINMSPGSLRQLASGIDAQAGMEFEMIVPTYFYKRGEAGEIVKIDRTLPLIGKTFSDTVGRPTNISTRYHAAPRKPGEYAIEPDASIKPNDEDDETETGLEFISPPLPIGEILGDLIKVKKWAEDNECYTNASTGLHINVSVPGLTENLDYVKLVILLGDKFVLDQFGRSSNSFTQSSMLKIKSAAKSNPDIVGELLMQMKDQLSTLANKLVKGFIATKRVSVHMKEGYIEFRSPGGDWLDKNFDLIETTLLRFVVALDAACDPSKYRQEYLSKLYKLLQVTDSTDPIAYFAQYAAGSLSKETLKNKMQQIRGPKKSATTDVTHQQWAIVSNGKILTFVEAPTAKLAQHRGFSWLHDKSIEWLNQYYTDRLLVVQANDPLVKTLPQVAD</sequence>
<dbReference type="EMBL" id="LR796237">
    <property type="protein sequence ID" value="CAB4129805.1"/>
    <property type="molecule type" value="Genomic_DNA"/>
</dbReference>